<evidence type="ECO:0008006" key="4">
    <source>
        <dbReference type="Google" id="ProtNLM"/>
    </source>
</evidence>
<dbReference type="SUPFAM" id="SSF48208">
    <property type="entry name" value="Six-hairpin glycosidases"/>
    <property type="match status" value="1"/>
</dbReference>
<comment type="caution">
    <text evidence="2">The sequence shown here is derived from an EMBL/GenBank/DDBJ whole genome shotgun (WGS) entry which is preliminary data.</text>
</comment>
<accession>A0A420NPX5</accession>
<dbReference type="Proteomes" id="UP000285084">
    <property type="component" value="Unassembled WGS sequence"/>
</dbReference>
<evidence type="ECO:0000313" key="3">
    <source>
        <dbReference type="Proteomes" id="UP000285084"/>
    </source>
</evidence>
<sequence>MSGEDATRRFTRAMHQVYGDFDKDADTWSPPDNPGAGGHKGRYLWTDAFGVVNFITLYEETTDNKYLALAKRLVQTVHDVLGRTRDGKSSLPGATDAEPLKGGLRIGKEREAGSDGDGQYHHYLTLWMFALNRLSWATHDSSFNDLAIQLAKAIHPKFCFQSSGGLKMVWKISVDMNKVLVPTEGHLDAAAGFVVYRMLQETAVQQGRKDQLLKQEISDYEEVMDQRGSMYPSGDPLDLGMGLWTCHFYPHEEWSQNFTQQAMDLVDDLFDGKATDMSGSASKRLAFREFGACLGVQCVEPDEPLKEQVSTLIDFWEEHIHQHDGDGLKPISQVMYAAAVIPGGKLIWSEVWESLLTESSISERLHCW</sequence>
<dbReference type="VEuPathDB" id="FungiDB:FOC1_g10006740"/>
<evidence type="ECO:0000256" key="1">
    <source>
        <dbReference type="SAM" id="MobiDB-lite"/>
    </source>
</evidence>
<dbReference type="InterPro" id="IPR008928">
    <property type="entry name" value="6-hairpin_glycosidase_sf"/>
</dbReference>
<dbReference type="GO" id="GO:0005975">
    <property type="term" value="P:carbohydrate metabolic process"/>
    <property type="evidence" value="ECO:0007669"/>
    <property type="project" value="InterPro"/>
</dbReference>
<organism evidence="2 3">
    <name type="scientific">Fusarium oxysporum</name>
    <name type="common">Fusarium vascular wilt</name>
    <dbReference type="NCBI Taxonomy" id="5507"/>
    <lineage>
        <taxon>Eukaryota</taxon>
        <taxon>Fungi</taxon>
        <taxon>Dikarya</taxon>
        <taxon>Ascomycota</taxon>
        <taxon>Pezizomycotina</taxon>
        <taxon>Sordariomycetes</taxon>
        <taxon>Hypocreomycetidae</taxon>
        <taxon>Hypocreales</taxon>
        <taxon>Nectriaceae</taxon>
        <taxon>Fusarium</taxon>
        <taxon>Fusarium oxysporum species complex</taxon>
    </lineage>
</organism>
<gene>
    <name evidence="2" type="ORF">BFJ69_g3254</name>
</gene>
<dbReference type="VEuPathDB" id="FungiDB:FOMG_03045"/>
<dbReference type="VEuPathDB" id="FungiDB:FOZG_02968"/>
<evidence type="ECO:0000313" key="2">
    <source>
        <dbReference type="EMBL" id="RKK82329.1"/>
    </source>
</evidence>
<feature type="region of interest" description="Disordered" evidence="1">
    <location>
        <begin position="84"/>
        <end position="106"/>
    </location>
</feature>
<name>A0A420NPX5_FUSOX</name>
<dbReference type="AlphaFoldDB" id="A0A420NPX5"/>
<dbReference type="VEuPathDB" id="FungiDB:FOC4_g10006874"/>
<dbReference type="EMBL" id="MRCX01000018">
    <property type="protein sequence ID" value="RKK82329.1"/>
    <property type="molecule type" value="Genomic_DNA"/>
</dbReference>
<dbReference type="VEuPathDB" id="FungiDB:FOIG_06758"/>
<reference evidence="2 3" key="1">
    <citation type="journal article" date="2018" name="Sci. Rep.">
        <title>Characterisation of pathogen-specific regions and novel effector candidates in Fusarium oxysporum f. sp. cepae.</title>
        <authorList>
            <person name="Armitage A.D."/>
            <person name="Taylor A."/>
            <person name="Sobczyk M.K."/>
            <person name="Baxter L."/>
            <person name="Greenfield B.P."/>
            <person name="Bates H.J."/>
            <person name="Wilson F."/>
            <person name="Jackson A.C."/>
            <person name="Ott S."/>
            <person name="Harrison R.J."/>
            <person name="Clarkson J.P."/>
        </authorList>
    </citation>
    <scope>NUCLEOTIDE SEQUENCE [LARGE SCALE GENOMIC DNA]</scope>
    <source>
        <strain evidence="2 3">Fo_A13</strain>
    </source>
</reference>
<dbReference type="VEuPathDB" id="FungiDB:FOXG_04147"/>
<proteinExistence type="predicted"/>
<protein>
    <recommendedName>
        <fullName evidence="4">L-ascorbic acid binding protein</fullName>
    </recommendedName>
</protein>
<dbReference type="VEuPathDB" id="FungiDB:HZS61_014264"/>